<proteinExistence type="predicted"/>
<dbReference type="Proteomes" id="UP000473525">
    <property type="component" value="Unassembled WGS sequence"/>
</dbReference>
<dbReference type="AlphaFoldDB" id="A0A6L6XQZ9"/>
<dbReference type="InterPro" id="IPR017946">
    <property type="entry name" value="PLC-like_Pdiesterase_TIM-brl"/>
</dbReference>
<gene>
    <name evidence="3" type="ORF">GON03_09410</name>
</gene>
<keyword evidence="1" id="KW-0732">Signal</keyword>
<feature type="domain" description="GP-PDE" evidence="2">
    <location>
        <begin position="230"/>
        <end position="469"/>
    </location>
</feature>
<dbReference type="PANTHER" id="PTHR46211">
    <property type="entry name" value="GLYCEROPHOSPHORYL DIESTER PHOSPHODIESTERASE"/>
    <property type="match status" value="1"/>
</dbReference>
<dbReference type="Pfam" id="PF03009">
    <property type="entry name" value="GDPD"/>
    <property type="match status" value="1"/>
</dbReference>
<dbReference type="GO" id="GO:0006629">
    <property type="term" value="P:lipid metabolic process"/>
    <property type="evidence" value="ECO:0007669"/>
    <property type="project" value="InterPro"/>
</dbReference>
<comment type="caution">
    <text evidence="3">The sequence shown here is derived from an EMBL/GenBank/DDBJ whole genome shotgun (WGS) entry which is preliminary data.</text>
</comment>
<evidence type="ECO:0000313" key="4">
    <source>
        <dbReference type="Proteomes" id="UP000473525"/>
    </source>
</evidence>
<feature type="chain" id="PRO_5038555156" description="GP-PDE domain-containing protein" evidence="1">
    <location>
        <begin position="22"/>
        <end position="480"/>
    </location>
</feature>
<dbReference type="GO" id="GO:0008081">
    <property type="term" value="F:phosphoric diester hydrolase activity"/>
    <property type="evidence" value="ECO:0007669"/>
    <property type="project" value="InterPro"/>
</dbReference>
<dbReference type="SUPFAM" id="SSF51695">
    <property type="entry name" value="PLC-like phosphodiesterases"/>
    <property type="match status" value="1"/>
</dbReference>
<accession>A0A6L6XQZ9</accession>
<protein>
    <recommendedName>
        <fullName evidence="2">GP-PDE domain-containing protein</fullName>
    </recommendedName>
</protein>
<keyword evidence="4" id="KW-1185">Reference proteome</keyword>
<dbReference type="PANTHER" id="PTHR46211:SF1">
    <property type="entry name" value="GLYCEROPHOSPHODIESTER PHOSPHODIESTERASE, CYTOPLASMIC"/>
    <property type="match status" value="1"/>
</dbReference>
<feature type="signal peptide" evidence="1">
    <location>
        <begin position="1"/>
        <end position="21"/>
    </location>
</feature>
<evidence type="ECO:0000259" key="2">
    <source>
        <dbReference type="PROSITE" id="PS51704"/>
    </source>
</evidence>
<sequence>MMQRLAALTGAGLVTIWSVLAPVAAATPHAPEVERPRLIDAPRSSVDAAIPGERYVLAGRLPPSAADRVVQLQRLGNHGRWVLRWWKRADSRGRYQFDVWADRREGTWRAVVPAVETKGVRRRAIRTRVVRVPITAQQISVAAVPATATWGSSLSVTASVLPARPGHRVELRTVARDGSWSQLGYAVQDRNGTATFAVPLMHYGQLDLSITVDATTRRIGSVRVTPGRTPRLVAHRGGRFAPENTMPNFRAAIAAGTPAVEADIQRTSDGHWVLMHDPDVLRTTDAAAVFPDRSSYAVSSFTLAQILQLTAGAPGVKVPTLDEFFELVSESGVEAVIDPKVTLTSTYARQLASLAASYPRLVTSGSDDLLMWNINTPTTAVSVPSEIPDGRLVYQVTTGPWPDDSALSRYEIISVERSTVTVAELARAHALGVKVYVWTVNDAQSVGAFASAGLDGIFTDDVTMASELLTGSPFGRWATR</sequence>
<reference evidence="3 4" key="1">
    <citation type="submission" date="2019-12" db="EMBL/GenBank/DDBJ databases">
        <authorList>
            <person name="Huq M.A."/>
        </authorList>
    </citation>
    <scope>NUCLEOTIDE SEQUENCE [LARGE SCALE GENOMIC DNA]</scope>
    <source>
        <strain evidence="3 4">MAH-18</strain>
    </source>
</reference>
<dbReference type="PROSITE" id="PS51704">
    <property type="entry name" value="GP_PDE"/>
    <property type="match status" value="1"/>
</dbReference>
<organism evidence="3 4">
    <name type="scientific">Nocardioides agri</name>
    <dbReference type="NCBI Taxonomy" id="2682843"/>
    <lineage>
        <taxon>Bacteria</taxon>
        <taxon>Bacillati</taxon>
        <taxon>Actinomycetota</taxon>
        <taxon>Actinomycetes</taxon>
        <taxon>Propionibacteriales</taxon>
        <taxon>Nocardioidaceae</taxon>
        <taxon>Nocardioides</taxon>
    </lineage>
</organism>
<dbReference type="InterPro" id="IPR030395">
    <property type="entry name" value="GP_PDE_dom"/>
</dbReference>
<dbReference type="EMBL" id="WSEK01000004">
    <property type="protein sequence ID" value="MVQ49398.1"/>
    <property type="molecule type" value="Genomic_DNA"/>
</dbReference>
<dbReference type="Gene3D" id="3.20.20.190">
    <property type="entry name" value="Phosphatidylinositol (PI) phosphodiesterase"/>
    <property type="match status" value="1"/>
</dbReference>
<evidence type="ECO:0000313" key="3">
    <source>
        <dbReference type="EMBL" id="MVQ49398.1"/>
    </source>
</evidence>
<evidence type="ECO:0000256" key="1">
    <source>
        <dbReference type="SAM" id="SignalP"/>
    </source>
</evidence>
<name>A0A6L6XQZ9_9ACTN</name>